<evidence type="ECO:0000256" key="4">
    <source>
        <dbReference type="ARBA" id="ARBA00022679"/>
    </source>
</evidence>
<dbReference type="InterPro" id="IPR013750">
    <property type="entry name" value="GHMP_kinase_C_dom"/>
</dbReference>
<dbReference type="GO" id="GO:0004496">
    <property type="term" value="F:mevalonate kinase activity"/>
    <property type="evidence" value="ECO:0007669"/>
    <property type="project" value="UniProtKB-EC"/>
</dbReference>
<dbReference type="FunFam" id="3.30.70.890:FF:000040">
    <property type="entry name" value="Mevalonate kinase, putative"/>
    <property type="match status" value="1"/>
</dbReference>
<dbReference type="InterPro" id="IPR006203">
    <property type="entry name" value="GHMP_knse_ATP-bd_CS"/>
</dbReference>
<dbReference type="PANTHER" id="PTHR43290:SF2">
    <property type="entry name" value="MEVALONATE KINASE"/>
    <property type="match status" value="1"/>
</dbReference>
<dbReference type="PANTHER" id="PTHR43290">
    <property type="entry name" value="MEVALONATE KINASE"/>
    <property type="match status" value="1"/>
</dbReference>
<evidence type="ECO:0000259" key="9">
    <source>
        <dbReference type="Pfam" id="PF08544"/>
    </source>
</evidence>
<dbReference type="GO" id="GO:0005524">
    <property type="term" value="F:ATP binding"/>
    <property type="evidence" value="ECO:0007669"/>
    <property type="project" value="UniProtKB-KW"/>
</dbReference>
<evidence type="ECO:0000259" key="8">
    <source>
        <dbReference type="Pfam" id="PF00288"/>
    </source>
</evidence>
<name>A0A8S1SR84_PAROT</name>
<protein>
    <recommendedName>
        <fullName evidence="3">mevalonate kinase</fullName>
        <ecNumber evidence="3">2.7.1.36</ecNumber>
    </recommendedName>
</protein>
<evidence type="ECO:0000313" key="10">
    <source>
        <dbReference type="EMBL" id="CAD8141869.1"/>
    </source>
</evidence>
<sequence length="288" mass="31871">MFIRAPAKIIISGEHSVVYGHKALCAAINKYTTIKIHPNQTNSIEIKWGNDWHEVLDLNSNNSNSQLAQVARILNMRPQIIEVESEVPISSGLGSSASYAVALTKAMNGSIDQAIDIENIFHGKRGSGLDVQVTNHGGICVFQIGKPIQQVNLPIQNLLLIDSGDRKQKGTEGSIAKVRNCVEHKDGRQILNRISEVTEQIIKEGLVKELIYENHDLLNRLGICTDRINDIIRICKNENIPAKMTGAGDGGFCIAFPKDEQESEYLKLKLQDYNTFKATIDLEGCKII</sequence>
<dbReference type="GO" id="GO:0019287">
    <property type="term" value="P:isopentenyl diphosphate biosynthetic process, mevalonate pathway"/>
    <property type="evidence" value="ECO:0007669"/>
    <property type="project" value="TreeGrafter"/>
</dbReference>
<evidence type="ECO:0000256" key="6">
    <source>
        <dbReference type="ARBA" id="ARBA00022777"/>
    </source>
</evidence>
<evidence type="ECO:0000256" key="5">
    <source>
        <dbReference type="ARBA" id="ARBA00022741"/>
    </source>
</evidence>
<feature type="domain" description="GHMP kinase C-terminal" evidence="9">
    <location>
        <begin position="205"/>
        <end position="271"/>
    </location>
</feature>
<keyword evidence="4" id="KW-0808">Transferase</keyword>
<comment type="caution">
    <text evidence="10">The sequence shown here is derived from an EMBL/GenBank/DDBJ whole genome shotgun (WGS) entry which is preliminary data.</text>
</comment>
<dbReference type="OMA" id="KEWSTII"/>
<dbReference type="Pfam" id="PF00288">
    <property type="entry name" value="GHMP_kinases_N"/>
    <property type="match status" value="1"/>
</dbReference>
<comment type="similarity">
    <text evidence="2">Belongs to the GHMP kinase family. Mevalonate kinase subfamily.</text>
</comment>
<feature type="domain" description="GHMP kinase N-terminal" evidence="8">
    <location>
        <begin position="81"/>
        <end position="138"/>
    </location>
</feature>
<gene>
    <name evidence="10" type="ORF">POCTA_138.1.T0130176</name>
</gene>
<evidence type="ECO:0000256" key="2">
    <source>
        <dbReference type="ARBA" id="ARBA00006495"/>
    </source>
</evidence>
<keyword evidence="7" id="KW-0067">ATP-binding</keyword>
<evidence type="ECO:0000256" key="3">
    <source>
        <dbReference type="ARBA" id="ARBA00012103"/>
    </source>
</evidence>
<keyword evidence="6" id="KW-0418">Kinase</keyword>
<organism evidence="10 11">
    <name type="scientific">Paramecium octaurelia</name>
    <dbReference type="NCBI Taxonomy" id="43137"/>
    <lineage>
        <taxon>Eukaryota</taxon>
        <taxon>Sar</taxon>
        <taxon>Alveolata</taxon>
        <taxon>Ciliophora</taxon>
        <taxon>Intramacronucleata</taxon>
        <taxon>Oligohymenophorea</taxon>
        <taxon>Peniculida</taxon>
        <taxon>Parameciidae</taxon>
        <taxon>Paramecium</taxon>
    </lineage>
</organism>
<dbReference type="EMBL" id="CAJJDP010000012">
    <property type="protein sequence ID" value="CAD8141869.1"/>
    <property type="molecule type" value="Genomic_DNA"/>
</dbReference>
<evidence type="ECO:0000256" key="1">
    <source>
        <dbReference type="ARBA" id="ARBA00004496"/>
    </source>
</evidence>
<evidence type="ECO:0000313" key="11">
    <source>
        <dbReference type="Proteomes" id="UP000683925"/>
    </source>
</evidence>
<dbReference type="InterPro" id="IPR006204">
    <property type="entry name" value="GHMP_kinase_N_dom"/>
</dbReference>
<dbReference type="Proteomes" id="UP000683925">
    <property type="component" value="Unassembled WGS sequence"/>
</dbReference>
<dbReference type="PROSITE" id="PS00627">
    <property type="entry name" value="GHMP_KINASES_ATP"/>
    <property type="match status" value="1"/>
</dbReference>
<keyword evidence="11" id="KW-1185">Reference proteome</keyword>
<keyword evidence="5" id="KW-0547">Nucleotide-binding</keyword>
<accession>A0A8S1SR84</accession>
<evidence type="ECO:0000256" key="7">
    <source>
        <dbReference type="ARBA" id="ARBA00022840"/>
    </source>
</evidence>
<dbReference type="FunFam" id="3.30.230.10:FF:000211">
    <property type="entry name" value="Mevalonate kinase"/>
    <property type="match status" value="1"/>
</dbReference>
<comment type="subcellular location">
    <subcellularLocation>
        <location evidence="1">Cytoplasm</location>
    </subcellularLocation>
</comment>
<dbReference type="InterPro" id="IPR006205">
    <property type="entry name" value="Mev_gal_kin"/>
</dbReference>
<dbReference type="OrthoDB" id="1652964at2759"/>
<dbReference type="GO" id="GO:0005829">
    <property type="term" value="C:cytosol"/>
    <property type="evidence" value="ECO:0007669"/>
    <property type="project" value="TreeGrafter"/>
</dbReference>
<dbReference type="Pfam" id="PF08544">
    <property type="entry name" value="GHMP_kinases_C"/>
    <property type="match status" value="1"/>
</dbReference>
<reference evidence="10" key="1">
    <citation type="submission" date="2021-01" db="EMBL/GenBank/DDBJ databases">
        <authorList>
            <consortium name="Genoscope - CEA"/>
            <person name="William W."/>
        </authorList>
    </citation>
    <scope>NUCLEOTIDE SEQUENCE</scope>
</reference>
<dbReference type="EC" id="2.7.1.36" evidence="3"/>
<dbReference type="AlphaFoldDB" id="A0A8S1SR84"/>
<proteinExistence type="inferred from homology"/>